<name>A0ACB7ZNA6_9ERIC</name>
<comment type="caution">
    <text evidence="1">The sequence shown here is derived from an EMBL/GenBank/DDBJ whole genome shotgun (WGS) entry which is preliminary data.</text>
</comment>
<evidence type="ECO:0000313" key="1">
    <source>
        <dbReference type="EMBL" id="KAH7867126.1"/>
    </source>
</evidence>
<gene>
    <name evidence="1" type="ORF">Vadar_029110</name>
</gene>
<accession>A0ACB7ZNA6</accession>
<organism evidence="1 2">
    <name type="scientific">Vaccinium darrowii</name>
    <dbReference type="NCBI Taxonomy" id="229202"/>
    <lineage>
        <taxon>Eukaryota</taxon>
        <taxon>Viridiplantae</taxon>
        <taxon>Streptophyta</taxon>
        <taxon>Embryophyta</taxon>
        <taxon>Tracheophyta</taxon>
        <taxon>Spermatophyta</taxon>
        <taxon>Magnoliopsida</taxon>
        <taxon>eudicotyledons</taxon>
        <taxon>Gunneridae</taxon>
        <taxon>Pentapetalae</taxon>
        <taxon>asterids</taxon>
        <taxon>Ericales</taxon>
        <taxon>Ericaceae</taxon>
        <taxon>Vaccinioideae</taxon>
        <taxon>Vaccinieae</taxon>
        <taxon>Vaccinium</taxon>
    </lineage>
</organism>
<proteinExistence type="predicted"/>
<protein>
    <submittedName>
        <fullName evidence="1">Uncharacterized protein</fullName>
    </submittedName>
</protein>
<dbReference type="Proteomes" id="UP000828048">
    <property type="component" value="Chromosome 9"/>
</dbReference>
<sequence length="930" mass="103675">MEEQIRAKCFDLLSSSTATASTPPQQALILSLSLILNPSTSDSTLSSLFQTLTLSLHPNSHPLSLLPTLSLLSTLASHRPHLSRPIFHSIRSFSLLPTHTSPRTLAASLSVLASLAESDQALVSELNEFSERLFLTLCFQTSVSVRRWALLNAERLRIRPSLLLTVLLGFTRDPYPYLRGVALDGLVGLCKSVVVEDLELVETCCRRAVELFGDMEDCVRCAAVRVVAQWGQLLVALNHDSNRKNLSNALFLQLCSMVRDMSLKVRVEAFDALGEISMVSEEILLQTLSKKPLSVSLQGSKPILQQCGLKQKTYLGLCSTKQFEIPASNAAGVFVHGLEDEFSEALETLRCMALFDRLKVQETHMLMFLSTLVDASVMVRSAARKVLRITKLEDVAIFKLSVDGLLENLEMYPQDEADVFSVLFSIGRHHGNFAADFIAGVSDEIEPCCDGKLVFDGGRVAALLVLAISAPLSHEQRTFSIPPRIFSYAVTLLGRISHALTDVMDQDTLLAYLSHCSSSTIVSSGEFDFKRKESFLLAEDGSTNNAFCAQSSSTEMQLQQLYGGASRSHCQEMGETRKVVKALVNYQVEDHGDVMKSVEFMLEKVKDIWQLIRVGYTGEVLQTLRSWKEELAKFATSSSACALAFSLQHLKIVKLLAKIWPHFISPRKLCSYGMGELGLLLGKLDRTLKEMKYTFLGLSKQGELLVLELILLNCILRLSSVEAYSDGSTVEKLHSTLSQIEFLYSELSIEPSNFVSELKKSLHETGFSTDGQSYSPLLFRKSVEFFSLKQFVFCVKLKHIKAELDVSDNDYDNPFPFIPGLPVGIPLGITLYNISRENRLWLQLAMDEALSEFVFLDFDRFGGNNQIRKFRFVAPFYKTPKASSFTVKVCLGMECLSENVYSFKRCGGPKQELVYLCKQKEIFLSTVVKD</sequence>
<dbReference type="EMBL" id="CM037159">
    <property type="protein sequence ID" value="KAH7867126.1"/>
    <property type="molecule type" value="Genomic_DNA"/>
</dbReference>
<evidence type="ECO:0000313" key="2">
    <source>
        <dbReference type="Proteomes" id="UP000828048"/>
    </source>
</evidence>
<keyword evidence="2" id="KW-1185">Reference proteome</keyword>
<reference evidence="1 2" key="1">
    <citation type="journal article" date="2021" name="Hortic Res">
        <title>High-quality reference genome and annotation aids understanding of berry development for evergreen blueberry (Vaccinium darrowii).</title>
        <authorList>
            <person name="Yu J."/>
            <person name="Hulse-Kemp A.M."/>
            <person name="Babiker E."/>
            <person name="Staton M."/>
        </authorList>
    </citation>
    <scope>NUCLEOTIDE SEQUENCE [LARGE SCALE GENOMIC DNA]</scope>
    <source>
        <strain evidence="2">cv. NJ 8807/NJ 8810</strain>
        <tissue evidence="1">Young leaf</tissue>
    </source>
</reference>